<accession>A0A4S2MMK2</accession>
<evidence type="ECO:0000313" key="2">
    <source>
        <dbReference type="EMBL" id="TGZ78292.1"/>
    </source>
</evidence>
<dbReference type="Proteomes" id="UP000298138">
    <property type="component" value="Unassembled WGS sequence"/>
</dbReference>
<gene>
    <name evidence="2" type="ORF">EX30DRAFT_162403</name>
</gene>
<feature type="region of interest" description="Disordered" evidence="1">
    <location>
        <begin position="1"/>
        <end position="123"/>
    </location>
</feature>
<reference evidence="2 3" key="1">
    <citation type="submission" date="2019-04" db="EMBL/GenBank/DDBJ databases">
        <title>Comparative genomics and transcriptomics to analyze fruiting body development in filamentous ascomycetes.</title>
        <authorList>
            <consortium name="DOE Joint Genome Institute"/>
            <person name="Lutkenhaus R."/>
            <person name="Traeger S."/>
            <person name="Breuer J."/>
            <person name="Kuo A."/>
            <person name="Lipzen A."/>
            <person name="Pangilinan J."/>
            <person name="Dilworth D."/>
            <person name="Sandor L."/>
            <person name="Poggeler S."/>
            <person name="Barry K."/>
            <person name="Grigoriev I.V."/>
            <person name="Nowrousian M."/>
        </authorList>
    </citation>
    <scope>NUCLEOTIDE SEQUENCE [LARGE SCALE GENOMIC DNA]</scope>
    <source>
        <strain evidence="2 3">CBS 389.68</strain>
    </source>
</reference>
<dbReference type="InParanoid" id="A0A4S2MMK2"/>
<name>A0A4S2MMK2_9PEZI</name>
<proteinExistence type="predicted"/>
<dbReference type="EMBL" id="ML220143">
    <property type="protein sequence ID" value="TGZ78292.1"/>
    <property type="molecule type" value="Genomic_DNA"/>
</dbReference>
<dbReference type="AlphaFoldDB" id="A0A4S2MMK2"/>
<evidence type="ECO:0000256" key="1">
    <source>
        <dbReference type="SAM" id="MobiDB-lite"/>
    </source>
</evidence>
<feature type="compositionally biased region" description="Polar residues" evidence="1">
    <location>
        <begin position="47"/>
        <end position="56"/>
    </location>
</feature>
<evidence type="ECO:0000313" key="3">
    <source>
        <dbReference type="Proteomes" id="UP000298138"/>
    </source>
</evidence>
<sequence>MSSTASSSARGGKIPISDRARRKSSTSPSSKRKTPSAASTIHRRTTSTENNSTPVSSALGEGSPASGRVYARPQPPGRTPRKTPTRGMNPPPRNMSTPTRTRGEVSAFLTPEPEDDMLRREDGTRYASRGEALFERVWKKYDPNDLGSPRISSTFSLELKWKATSPETP</sequence>
<keyword evidence="3" id="KW-1185">Reference proteome</keyword>
<feature type="compositionally biased region" description="Basic residues" evidence="1">
    <location>
        <begin position="20"/>
        <end position="34"/>
    </location>
</feature>
<organism evidence="2 3">
    <name type="scientific">Ascodesmis nigricans</name>
    <dbReference type="NCBI Taxonomy" id="341454"/>
    <lineage>
        <taxon>Eukaryota</taxon>
        <taxon>Fungi</taxon>
        <taxon>Dikarya</taxon>
        <taxon>Ascomycota</taxon>
        <taxon>Pezizomycotina</taxon>
        <taxon>Pezizomycetes</taxon>
        <taxon>Pezizales</taxon>
        <taxon>Ascodesmidaceae</taxon>
        <taxon>Ascodesmis</taxon>
    </lineage>
</organism>
<protein>
    <submittedName>
        <fullName evidence="2">Uncharacterized protein</fullName>
    </submittedName>
</protein>